<proteinExistence type="predicted"/>
<reference evidence="2 3" key="1">
    <citation type="submission" date="2016-12" db="EMBL/GenBank/DDBJ databases">
        <title>The genomes of Aspergillus section Nigri reveals drivers in fungal speciation.</title>
        <authorList>
            <consortium name="DOE Joint Genome Institute"/>
            <person name="Vesth T.C."/>
            <person name="Nybo J."/>
            <person name="Theobald S."/>
            <person name="Brandl J."/>
            <person name="Frisvad J.C."/>
            <person name="Nielsen K.F."/>
            <person name="Lyhne E.K."/>
            <person name="Kogle M.E."/>
            <person name="Kuo A."/>
            <person name="Riley R."/>
            <person name="Clum A."/>
            <person name="Nolan M."/>
            <person name="Lipzen A."/>
            <person name="Salamov A."/>
            <person name="Henrissat B."/>
            <person name="Wiebenga A."/>
            <person name="De Vries R.P."/>
            <person name="Grigoriev I.V."/>
            <person name="Mortensen U.H."/>
            <person name="Andersen M.R."/>
            <person name="Baker S.E."/>
        </authorList>
    </citation>
    <scope>NUCLEOTIDE SEQUENCE [LARGE SCALE GENOMIC DNA]</scope>
    <source>
        <strain evidence="2 3">CBS 117.55</strain>
    </source>
</reference>
<keyword evidence="3" id="KW-1185">Reference proteome</keyword>
<gene>
    <name evidence="2" type="ORF">BO70DRAFT_359930</name>
</gene>
<feature type="region of interest" description="Disordered" evidence="1">
    <location>
        <begin position="1"/>
        <end position="32"/>
    </location>
</feature>
<comment type="caution">
    <text evidence="2">The sequence shown here is derived from an EMBL/GenBank/DDBJ whole genome shotgun (WGS) entry which is preliminary data.</text>
</comment>
<protein>
    <submittedName>
        <fullName evidence="2">Uncharacterized protein</fullName>
    </submittedName>
</protein>
<dbReference type="Proteomes" id="UP000247233">
    <property type="component" value="Unassembled WGS sequence"/>
</dbReference>
<accession>A0A317WTG1</accession>
<evidence type="ECO:0000313" key="2">
    <source>
        <dbReference type="EMBL" id="PWY88477.1"/>
    </source>
</evidence>
<evidence type="ECO:0000313" key="3">
    <source>
        <dbReference type="Proteomes" id="UP000247233"/>
    </source>
</evidence>
<name>A0A317WTG1_9EURO</name>
<sequence length="59" mass="6565">MTEYPAVIHGGYSQGRDLDIEEDPRGNQSFENGTYDLIGGRVLGPARYQELASNYAEWG</sequence>
<dbReference type="AlphaFoldDB" id="A0A317WTG1"/>
<evidence type="ECO:0000256" key="1">
    <source>
        <dbReference type="SAM" id="MobiDB-lite"/>
    </source>
</evidence>
<dbReference type="VEuPathDB" id="FungiDB:BO70DRAFT_359930"/>
<dbReference type="RefSeq" id="XP_025402013.1">
    <property type="nucleotide sequence ID" value="XM_025542656.1"/>
</dbReference>
<dbReference type="GeneID" id="37064893"/>
<dbReference type="EMBL" id="MSFL01000005">
    <property type="protein sequence ID" value="PWY88477.1"/>
    <property type="molecule type" value="Genomic_DNA"/>
</dbReference>
<organism evidence="2 3">
    <name type="scientific">Aspergillus heteromorphus CBS 117.55</name>
    <dbReference type="NCBI Taxonomy" id="1448321"/>
    <lineage>
        <taxon>Eukaryota</taxon>
        <taxon>Fungi</taxon>
        <taxon>Dikarya</taxon>
        <taxon>Ascomycota</taxon>
        <taxon>Pezizomycotina</taxon>
        <taxon>Eurotiomycetes</taxon>
        <taxon>Eurotiomycetidae</taxon>
        <taxon>Eurotiales</taxon>
        <taxon>Aspergillaceae</taxon>
        <taxon>Aspergillus</taxon>
        <taxon>Aspergillus subgen. Circumdati</taxon>
    </lineage>
</organism>